<evidence type="ECO:0000313" key="2">
    <source>
        <dbReference type="Proteomes" id="UP000464669"/>
    </source>
</evidence>
<proteinExistence type="predicted"/>
<organism evidence="1 2">
    <name type="scientific">Klebsiella phage N1M2</name>
    <dbReference type="NCBI Taxonomy" id="2664939"/>
    <lineage>
        <taxon>Viruses</taxon>
        <taxon>Duplodnaviria</taxon>
        <taxon>Heunggongvirae</taxon>
        <taxon>Uroviricota</taxon>
        <taxon>Caudoviricetes</taxon>
        <taxon>Chimalliviridae</taxon>
        <taxon>Nimduovirus</taxon>
        <taxon>Nimduovirus N1M2</taxon>
    </lineage>
</organism>
<protein>
    <submittedName>
        <fullName evidence="1">Putative virion structural protein</fullName>
    </submittedName>
</protein>
<keyword evidence="2" id="KW-1185">Reference proteome</keyword>
<name>A0A6B7ZF49_9CAUD</name>
<dbReference type="EMBL" id="MN642089">
    <property type="protein sequence ID" value="QGH71939.1"/>
    <property type="molecule type" value="Genomic_DNA"/>
</dbReference>
<gene>
    <name evidence="1" type="ORF">N1M2_76</name>
</gene>
<evidence type="ECO:0000313" key="1">
    <source>
        <dbReference type="EMBL" id="QGH71939.1"/>
    </source>
</evidence>
<accession>A0A6B7ZF49</accession>
<reference evidence="1 2" key="1">
    <citation type="submission" date="2019-11" db="EMBL/GenBank/DDBJ databases">
        <authorList>
            <person name="Lewis R."/>
            <person name="Clooney A.G."/>
            <person name="Stockdale S.R."/>
            <person name="Buttimer C."/>
            <person name="Draper L.A."/>
            <person name="Ross R.P."/>
            <person name="Hill C."/>
        </authorList>
    </citation>
    <scope>NUCLEOTIDE SEQUENCE [LARGE SCALE GENOMIC DNA]</scope>
</reference>
<sequence length="526" mass="58942">MSEVKQVKDDDSVELGTVLQLAPHTPTNKVDSITRGKDGEEYISLDDVYSTTGQESFQQVVDNCRAYIKNKRLHRSGFEALRISGVEGLVPGYDRLNAIRGGESFIDSLKKGFVTIIKAVKRFCLAVIDWIILRIRTLLGFEKTEKELAIVAEYSDSVKAKIGKLLALMANEDGVSLDVNELFSGLPDNVSNQDAFTIIQHKNRNALEQSQALVGLTKDLDKAEEIILAAGQRARSSASRYQMATRKLEQAFKNKDSFNESDILEYRHALDREILEELDAKPLTDMVSDIVSKAWGIDLGDIGIESNFKASMEKNREAIQATVKVRLNEEFYEEYRKISSQLSRVLMSASKRRYDANQLANLKSLIEVKDAELIQAIDAFAPGSGILTATYSTYSGLITRYISQLEYLVTLVSQIRRSIAGIVNWSNKVDKLMLAYISRDIKNILETESEVLPPAGIDAVRAEDSGERKRSTLDIDYDALFINKHPKLSGILEAWRGQTMNFRKKNIGIINTINEELKKIGITRGI</sequence>
<dbReference type="Proteomes" id="UP000464669">
    <property type="component" value="Segment"/>
</dbReference>